<reference evidence="1 2" key="1">
    <citation type="journal article" date="2018" name="Front. Plant Sci.">
        <title>Red Clover (Trifolium pratense) and Zigzag Clover (T. medium) - A Picture of Genomic Similarities and Differences.</title>
        <authorList>
            <person name="Dluhosova J."/>
            <person name="Istvanek J."/>
            <person name="Nedelnik J."/>
            <person name="Repkova J."/>
        </authorList>
    </citation>
    <scope>NUCLEOTIDE SEQUENCE [LARGE SCALE GENOMIC DNA]</scope>
    <source>
        <strain evidence="2">cv. 10/8</strain>
        <tissue evidence="1">Leaf</tissue>
    </source>
</reference>
<name>A0A392TY40_9FABA</name>
<dbReference type="Proteomes" id="UP000265520">
    <property type="component" value="Unassembled WGS sequence"/>
</dbReference>
<dbReference type="AlphaFoldDB" id="A0A392TY40"/>
<feature type="non-terminal residue" evidence="1">
    <location>
        <position position="38"/>
    </location>
</feature>
<evidence type="ECO:0000313" key="1">
    <source>
        <dbReference type="EMBL" id="MCI65417.1"/>
    </source>
</evidence>
<dbReference type="EMBL" id="LXQA010675516">
    <property type="protein sequence ID" value="MCI65417.1"/>
    <property type="molecule type" value="Genomic_DNA"/>
</dbReference>
<proteinExistence type="predicted"/>
<evidence type="ECO:0000313" key="2">
    <source>
        <dbReference type="Proteomes" id="UP000265520"/>
    </source>
</evidence>
<protein>
    <submittedName>
        <fullName evidence="1">Uncharacterized protein</fullName>
    </submittedName>
</protein>
<sequence length="38" mass="4764">MLQRLDEQLLVIFAMTTWSLWRKRNIQLWEQQTETVEQ</sequence>
<keyword evidence="2" id="KW-1185">Reference proteome</keyword>
<comment type="caution">
    <text evidence="1">The sequence shown here is derived from an EMBL/GenBank/DDBJ whole genome shotgun (WGS) entry which is preliminary data.</text>
</comment>
<organism evidence="1 2">
    <name type="scientific">Trifolium medium</name>
    <dbReference type="NCBI Taxonomy" id="97028"/>
    <lineage>
        <taxon>Eukaryota</taxon>
        <taxon>Viridiplantae</taxon>
        <taxon>Streptophyta</taxon>
        <taxon>Embryophyta</taxon>
        <taxon>Tracheophyta</taxon>
        <taxon>Spermatophyta</taxon>
        <taxon>Magnoliopsida</taxon>
        <taxon>eudicotyledons</taxon>
        <taxon>Gunneridae</taxon>
        <taxon>Pentapetalae</taxon>
        <taxon>rosids</taxon>
        <taxon>fabids</taxon>
        <taxon>Fabales</taxon>
        <taxon>Fabaceae</taxon>
        <taxon>Papilionoideae</taxon>
        <taxon>50 kb inversion clade</taxon>
        <taxon>NPAAA clade</taxon>
        <taxon>Hologalegina</taxon>
        <taxon>IRL clade</taxon>
        <taxon>Trifolieae</taxon>
        <taxon>Trifolium</taxon>
    </lineage>
</organism>
<accession>A0A392TY40</accession>